<reference evidence="2" key="1">
    <citation type="submission" date="2020-06" db="EMBL/GenBank/DDBJ databases">
        <authorList>
            <person name="Li T."/>
            <person name="Hu X."/>
            <person name="Zhang T."/>
            <person name="Song X."/>
            <person name="Zhang H."/>
            <person name="Dai N."/>
            <person name="Sheng W."/>
            <person name="Hou X."/>
            <person name="Wei L."/>
        </authorList>
    </citation>
    <scope>NUCLEOTIDE SEQUENCE</scope>
    <source>
        <strain evidence="2">G02</strain>
        <tissue evidence="2">Leaf</tissue>
    </source>
</reference>
<name>A0AAW2V6B1_SESRA</name>
<dbReference type="Gene3D" id="3.60.10.10">
    <property type="entry name" value="Endonuclease/exonuclease/phosphatase"/>
    <property type="match status" value="1"/>
</dbReference>
<dbReference type="EMBL" id="JACGWJ010000004">
    <property type="protein sequence ID" value="KAL0423086.1"/>
    <property type="molecule type" value="Genomic_DNA"/>
</dbReference>
<proteinExistence type="predicted"/>
<dbReference type="SUPFAM" id="SSF56219">
    <property type="entry name" value="DNase I-like"/>
    <property type="match status" value="1"/>
</dbReference>
<dbReference type="PANTHER" id="PTHR33710">
    <property type="entry name" value="BNAC02G09200D PROTEIN"/>
    <property type="match status" value="1"/>
</dbReference>
<protein>
    <recommendedName>
        <fullName evidence="1">Endonuclease/exonuclease/phosphatase domain-containing protein</fullName>
    </recommendedName>
</protein>
<dbReference type="Pfam" id="PF03372">
    <property type="entry name" value="Exo_endo_phos"/>
    <property type="match status" value="1"/>
</dbReference>
<evidence type="ECO:0000259" key="1">
    <source>
        <dbReference type="Pfam" id="PF03372"/>
    </source>
</evidence>
<comment type="caution">
    <text evidence="2">The sequence shown here is derived from an EMBL/GenBank/DDBJ whole genome shotgun (WGS) entry which is preliminary data.</text>
</comment>
<dbReference type="PANTHER" id="PTHR33710:SF71">
    <property type="entry name" value="ENDONUCLEASE_EXONUCLEASE_PHOSPHATASE DOMAIN-CONTAINING PROTEIN"/>
    <property type="match status" value="1"/>
</dbReference>
<dbReference type="GO" id="GO:0003824">
    <property type="term" value="F:catalytic activity"/>
    <property type="evidence" value="ECO:0007669"/>
    <property type="project" value="InterPro"/>
</dbReference>
<gene>
    <name evidence="2" type="ORF">Sradi_0843400</name>
</gene>
<accession>A0AAW2V6B1</accession>
<reference evidence="2" key="2">
    <citation type="journal article" date="2024" name="Plant">
        <title>Genomic evolution and insights into agronomic trait innovations of Sesamum species.</title>
        <authorList>
            <person name="Miao H."/>
            <person name="Wang L."/>
            <person name="Qu L."/>
            <person name="Liu H."/>
            <person name="Sun Y."/>
            <person name="Le M."/>
            <person name="Wang Q."/>
            <person name="Wei S."/>
            <person name="Zheng Y."/>
            <person name="Lin W."/>
            <person name="Duan Y."/>
            <person name="Cao H."/>
            <person name="Xiong S."/>
            <person name="Wang X."/>
            <person name="Wei L."/>
            <person name="Li C."/>
            <person name="Ma Q."/>
            <person name="Ju M."/>
            <person name="Zhao R."/>
            <person name="Li G."/>
            <person name="Mu C."/>
            <person name="Tian Q."/>
            <person name="Mei H."/>
            <person name="Zhang T."/>
            <person name="Gao T."/>
            <person name="Zhang H."/>
        </authorList>
    </citation>
    <scope>NUCLEOTIDE SEQUENCE</scope>
    <source>
        <strain evidence="2">G02</strain>
    </source>
</reference>
<dbReference type="InterPro" id="IPR005135">
    <property type="entry name" value="Endo/exonuclease/phosphatase"/>
</dbReference>
<feature type="domain" description="Endonuclease/exonuclease/phosphatase" evidence="1">
    <location>
        <begin position="2"/>
        <end position="95"/>
    </location>
</feature>
<dbReference type="AlphaFoldDB" id="A0AAW2V6B1"/>
<dbReference type="InterPro" id="IPR036691">
    <property type="entry name" value="Endo/exonu/phosph_ase_sf"/>
</dbReference>
<organism evidence="2">
    <name type="scientific">Sesamum radiatum</name>
    <name type="common">Black benniseed</name>
    <dbReference type="NCBI Taxonomy" id="300843"/>
    <lineage>
        <taxon>Eukaryota</taxon>
        <taxon>Viridiplantae</taxon>
        <taxon>Streptophyta</taxon>
        <taxon>Embryophyta</taxon>
        <taxon>Tracheophyta</taxon>
        <taxon>Spermatophyta</taxon>
        <taxon>Magnoliopsida</taxon>
        <taxon>eudicotyledons</taxon>
        <taxon>Gunneridae</taxon>
        <taxon>Pentapetalae</taxon>
        <taxon>asterids</taxon>
        <taxon>lamiids</taxon>
        <taxon>Lamiales</taxon>
        <taxon>Pedaliaceae</taxon>
        <taxon>Sesamum</taxon>
    </lineage>
</organism>
<evidence type="ECO:0000313" key="2">
    <source>
        <dbReference type="EMBL" id="KAL0423086.1"/>
    </source>
</evidence>
<sequence length="302" mass="33817">MPWIILGDFNCVKSPTEKQLGVPPTWYELKDFVDCCLALGLHDAQTTGCYYTWYSNSDSNPVWCKLDRVFLNNDWLEAGLHCTAHSNPPGCVSDHSPSIISIFDNPAPKPKSFRFFNMWADHPDFIPTVEERWGLNPGQKETDLALQNAHTHLESNPGDVAVRDTLGDLRKKSTFLAEAEKHFYYQKAKTHFLKQGDRNTKFFHDIVKKNAARNSILAITKADGSIITSVPDIAQKFIDFYTSLLGTEDQALPIDDGVFHWGPLLTLELASNLCRAVTPAKVKTAVFQINDNKAPGPDGYTS</sequence>